<dbReference type="Pfam" id="PF09355">
    <property type="entry name" value="Phage_Gp19"/>
    <property type="match status" value="1"/>
</dbReference>
<evidence type="ECO:0000313" key="1">
    <source>
        <dbReference type="EMBL" id="MDY5132244.1"/>
    </source>
</evidence>
<dbReference type="EMBL" id="JAWNGC010000001">
    <property type="protein sequence ID" value="MDY5154285.1"/>
    <property type="molecule type" value="Genomic_DNA"/>
</dbReference>
<accession>A0AAW9HV39</accession>
<dbReference type="InterPro" id="IPR018963">
    <property type="entry name" value="Mycophage_D29_Gp19"/>
</dbReference>
<name>A0AAW9HV39_9ACTO</name>
<sequence>MADVWLTAEELLQDWLGEGAPVGQEETIQRWIGRGERLLRREFPTLSTRLTSGQEPDLAETVKDVLSAMVTRVLRNPEGQRTFNKTAGPYSESVTYGGDTPGSLFLTDAERASLREPGKGQGKAYSISLQNTSPTGGHLLWCSNQLVGGRCSCGADIAGRPIYEGGE</sequence>
<dbReference type="Proteomes" id="UP001281731">
    <property type="component" value="Unassembled WGS sequence"/>
</dbReference>
<comment type="caution">
    <text evidence="2">The sequence shown here is derived from an EMBL/GenBank/DDBJ whole genome shotgun (WGS) entry which is preliminary data.</text>
</comment>
<reference evidence="2 3" key="1">
    <citation type="submission" date="2023-10" db="EMBL/GenBank/DDBJ databases">
        <title>Whole Genome based description of the genera Actinobaculum and Actinotignum reveals a complex phylogenetic relationship within the species included in the genus Actinotignum.</title>
        <authorList>
            <person name="Jensen C.S."/>
            <person name="Dargis R."/>
            <person name="Kemp M."/>
            <person name="Christensen J.J."/>
        </authorList>
    </citation>
    <scope>NUCLEOTIDE SEQUENCE</scope>
    <source>
        <strain evidence="2">SLA_B511</strain>
        <strain evidence="1 3">SLA_B974</strain>
    </source>
</reference>
<organism evidence="2 4">
    <name type="scientific">Actinotignum urinale</name>
    <dbReference type="NCBI Taxonomy" id="190146"/>
    <lineage>
        <taxon>Bacteria</taxon>
        <taxon>Bacillati</taxon>
        <taxon>Actinomycetota</taxon>
        <taxon>Actinomycetes</taxon>
        <taxon>Actinomycetales</taxon>
        <taxon>Actinomycetaceae</taxon>
        <taxon>Actinotignum</taxon>
    </lineage>
</organism>
<gene>
    <name evidence="2" type="ORF">R6G80_00885</name>
    <name evidence="1" type="ORF">R6G86_00610</name>
</gene>
<dbReference type="AlphaFoldDB" id="A0AAW9HV39"/>
<proteinExistence type="predicted"/>
<dbReference type="RefSeq" id="WP_102166077.1">
    <property type="nucleotide sequence ID" value="NZ_CP126967.1"/>
</dbReference>
<evidence type="ECO:0000313" key="3">
    <source>
        <dbReference type="Proteomes" id="UP001275049"/>
    </source>
</evidence>
<dbReference type="Proteomes" id="UP001275049">
    <property type="component" value="Unassembled WGS sequence"/>
</dbReference>
<evidence type="ECO:0000313" key="2">
    <source>
        <dbReference type="EMBL" id="MDY5154285.1"/>
    </source>
</evidence>
<keyword evidence="3" id="KW-1185">Reference proteome</keyword>
<dbReference type="EMBL" id="JAWNGA010000001">
    <property type="protein sequence ID" value="MDY5132244.1"/>
    <property type="molecule type" value="Genomic_DNA"/>
</dbReference>
<protein>
    <submittedName>
        <fullName evidence="2">Gp19/Gp15/Gp42 family protein</fullName>
    </submittedName>
</protein>
<evidence type="ECO:0000313" key="4">
    <source>
        <dbReference type="Proteomes" id="UP001281731"/>
    </source>
</evidence>